<keyword evidence="1" id="KW-0378">Hydrolase</keyword>
<dbReference type="Proteomes" id="UP000429555">
    <property type="component" value="Unassembled WGS sequence"/>
</dbReference>
<dbReference type="InterPro" id="IPR023214">
    <property type="entry name" value="HAD_sf"/>
</dbReference>
<dbReference type="Pfam" id="PF00702">
    <property type="entry name" value="Hydrolase"/>
    <property type="match status" value="1"/>
</dbReference>
<dbReference type="AlphaFoldDB" id="A0A6I4KT82"/>
<reference evidence="1 2" key="1">
    <citation type="submission" date="2019-11" db="EMBL/GenBank/DDBJ databases">
        <title>Pseudomonas flavidum sp. nov., isolated from Baiyang Lake.</title>
        <authorList>
            <person name="Zhao Y."/>
        </authorList>
    </citation>
    <scope>NUCLEOTIDE SEQUENCE [LARGE SCALE GENOMIC DNA]</scope>
    <source>
        <strain evidence="2">R-22-3 w-18</strain>
    </source>
</reference>
<accession>A0A6I4KT82</accession>
<dbReference type="Gene3D" id="1.10.260.80">
    <property type="match status" value="1"/>
</dbReference>
<dbReference type="Gene3D" id="3.40.50.1000">
    <property type="entry name" value="HAD superfamily/HAD-like"/>
    <property type="match status" value="1"/>
</dbReference>
<dbReference type="EMBL" id="WKJZ01000001">
    <property type="protein sequence ID" value="MVW74921.1"/>
    <property type="molecule type" value="Genomic_DNA"/>
</dbReference>
<organism evidence="1 2">
    <name type="scientific">Pseudomonas xionganensis</name>
    <dbReference type="NCBI Taxonomy" id="2654845"/>
    <lineage>
        <taxon>Bacteria</taxon>
        <taxon>Pseudomonadati</taxon>
        <taxon>Pseudomonadota</taxon>
        <taxon>Gammaproteobacteria</taxon>
        <taxon>Pseudomonadales</taxon>
        <taxon>Pseudomonadaceae</taxon>
        <taxon>Pseudomonas</taxon>
    </lineage>
</organism>
<gene>
    <name evidence="1" type="ORF">GJV18_06290</name>
</gene>
<dbReference type="SUPFAM" id="SSF56784">
    <property type="entry name" value="HAD-like"/>
    <property type="match status" value="1"/>
</dbReference>
<dbReference type="InterPro" id="IPR006439">
    <property type="entry name" value="HAD-SF_hydro_IA"/>
</dbReference>
<dbReference type="NCBIfam" id="TIGR01549">
    <property type="entry name" value="HAD-SF-IA-v1"/>
    <property type="match status" value="1"/>
</dbReference>
<dbReference type="NCBIfam" id="TIGR01509">
    <property type="entry name" value="HAD-SF-IA-v3"/>
    <property type="match status" value="1"/>
</dbReference>
<dbReference type="GO" id="GO:0016787">
    <property type="term" value="F:hydrolase activity"/>
    <property type="evidence" value="ECO:0007669"/>
    <property type="project" value="UniProtKB-KW"/>
</dbReference>
<comment type="caution">
    <text evidence="1">The sequence shown here is derived from an EMBL/GenBank/DDBJ whole genome shotgun (WGS) entry which is preliminary data.</text>
</comment>
<keyword evidence="2" id="KW-1185">Reference proteome</keyword>
<dbReference type="InterPro" id="IPR036412">
    <property type="entry name" value="HAD-like_sf"/>
</dbReference>
<dbReference type="CDD" id="cd01427">
    <property type="entry name" value="HAD_like"/>
    <property type="match status" value="1"/>
</dbReference>
<sequence>MEVSLRSAKHWVFDMDGTLTLAVHDFEAIKRALEIPLEDDILGHLAALPEAVAAAKHAWLLEHERELALAAEPAPGAIELVRELHGRGCRLGILTRNAHELALLTLRAIGLDDCFAVADVIGRDEAPPKPDPGGLLHLASTWQVVPSELVMVGDYRFDLECARAAGARSVLVNLEENPWPELADHFAVDCRALHQLL</sequence>
<dbReference type="SFLD" id="SFLDG01129">
    <property type="entry name" value="C1.5:_HAD__Beta-PGM__Phosphata"/>
    <property type="match status" value="1"/>
</dbReference>
<evidence type="ECO:0000313" key="2">
    <source>
        <dbReference type="Proteomes" id="UP000429555"/>
    </source>
</evidence>
<dbReference type="PANTHER" id="PTHR43885">
    <property type="entry name" value="HALOACID DEHALOGENASE-LIKE HYDROLASE"/>
    <property type="match status" value="1"/>
</dbReference>
<evidence type="ECO:0000313" key="1">
    <source>
        <dbReference type="EMBL" id="MVW74921.1"/>
    </source>
</evidence>
<proteinExistence type="predicted"/>
<dbReference type="PANTHER" id="PTHR43885:SF1">
    <property type="entry name" value="SUPERFAMILY HYDROLASE, PUTATIVE (AFU_ORTHOLOGUE AFUA_4G13290)-RELATED"/>
    <property type="match status" value="1"/>
</dbReference>
<protein>
    <submittedName>
        <fullName evidence="1">HAD-IA family hydrolase</fullName>
    </submittedName>
</protein>
<dbReference type="SFLD" id="SFLDS00003">
    <property type="entry name" value="Haloacid_Dehalogenase"/>
    <property type="match status" value="1"/>
</dbReference>
<name>A0A6I4KT82_9PSED</name>